<name>A0A5S3QLD3_9BACI</name>
<dbReference type="Pfam" id="PF00990">
    <property type="entry name" value="GGDEF"/>
    <property type="match status" value="1"/>
</dbReference>
<dbReference type="InterPro" id="IPR000160">
    <property type="entry name" value="GGDEF_dom"/>
</dbReference>
<dbReference type="SUPFAM" id="SSF55073">
    <property type="entry name" value="Nucleotide cyclase"/>
    <property type="match status" value="1"/>
</dbReference>
<feature type="domain" description="GGDEF" evidence="3">
    <location>
        <begin position="330"/>
        <end position="410"/>
    </location>
</feature>
<evidence type="ECO:0000256" key="2">
    <source>
        <dbReference type="SAM" id="Phobius"/>
    </source>
</evidence>
<feature type="transmembrane region" description="Helical" evidence="2">
    <location>
        <begin position="149"/>
        <end position="172"/>
    </location>
</feature>
<gene>
    <name evidence="4" type="ORF">FFL34_11625</name>
</gene>
<dbReference type="AlphaFoldDB" id="A0A5S3QLD3"/>
<sequence>MKELVPGGKNDCNFSTTCNDFHTCYRRFFLYVDYFFYNNDFIRATGIVAIQLAGISVSSYWIAKIVTVLKKNKDKDRFFRLLLGIGVIPYSIAVLHWAYHYLYVETSLPYPGFSDYLWLLAYFIWVIALTYKLVLVIQKTEITHVDRSFFTFLSIGFSLQILADFVYLQQILEGAYTYSGWIDPLWTVTLLLKGAAGIYHLQVQKLGVAPRGHWFIDWRKDNTSYLLLAIFLSYVLVRSFGTMNLLLTSLYIVFILVIIKQVALLKQNNQTVEQLNRLSKSLEEKVENKTKQLQYALDEVSRMAKYDNLTGLPNRHMLHGRLNEITHSEIEAALMFIDLDRFKLINDTMGHEAGDKLLVEVAKRLEKSIRKNDIVARLGGDEFIILLEDIHPDDVAEIAQRILMSLLPRL</sequence>
<dbReference type="OrthoDB" id="9759607at2"/>
<dbReference type="InterPro" id="IPR029787">
    <property type="entry name" value="Nucleotide_cyclase"/>
</dbReference>
<feature type="transmembrane region" description="Helical" evidence="2">
    <location>
        <begin position="246"/>
        <end position="265"/>
    </location>
</feature>
<dbReference type="CDD" id="cd01949">
    <property type="entry name" value="GGDEF"/>
    <property type="match status" value="1"/>
</dbReference>
<dbReference type="EMBL" id="VCIA01000001">
    <property type="protein sequence ID" value="TMN22670.1"/>
    <property type="molecule type" value="Genomic_DNA"/>
</dbReference>
<dbReference type="PANTHER" id="PTHR46663">
    <property type="entry name" value="DIGUANYLATE CYCLASE DGCT-RELATED"/>
    <property type="match status" value="1"/>
</dbReference>
<keyword evidence="1" id="KW-0175">Coiled coil</keyword>
<protein>
    <submittedName>
        <fullName evidence="4">GGDEF domain-containing protein</fullName>
    </submittedName>
</protein>
<dbReference type="Proteomes" id="UP000306980">
    <property type="component" value="Unassembled WGS sequence"/>
</dbReference>
<evidence type="ECO:0000313" key="4">
    <source>
        <dbReference type="EMBL" id="TMN22670.1"/>
    </source>
</evidence>
<evidence type="ECO:0000313" key="5">
    <source>
        <dbReference type="Proteomes" id="UP000306980"/>
    </source>
</evidence>
<feature type="transmembrane region" description="Helical" evidence="2">
    <location>
        <begin position="184"/>
        <end position="201"/>
    </location>
</feature>
<dbReference type="PANTHER" id="PTHR46663:SF2">
    <property type="entry name" value="GGDEF DOMAIN-CONTAINING PROTEIN"/>
    <property type="match status" value="1"/>
</dbReference>
<keyword evidence="2" id="KW-0812">Transmembrane</keyword>
<organism evidence="4 5">
    <name type="scientific">Lentibacillus cibarius</name>
    <dbReference type="NCBI Taxonomy" id="2583219"/>
    <lineage>
        <taxon>Bacteria</taxon>
        <taxon>Bacillati</taxon>
        <taxon>Bacillota</taxon>
        <taxon>Bacilli</taxon>
        <taxon>Bacillales</taxon>
        <taxon>Bacillaceae</taxon>
        <taxon>Lentibacillus</taxon>
    </lineage>
</organism>
<accession>A0A5S3QLD3</accession>
<feature type="transmembrane region" description="Helical" evidence="2">
    <location>
        <begin position="78"/>
        <end position="99"/>
    </location>
</feature>
<dbReference type="InterPro" id="IPR043128">
    <property type="entry name" value="Rev_trsase/Diguanyl_cyclase"/>
</dbReference>
<feature type="coiled-coil region" evidence="1">
    <location>
        <begin position="265"/>
        <end position="299"/>
    </location>
</feature>
<dbReference type="PROSITE" id="PS50887">
    <property type="entry name" value="GGDEF"/>
    <property type="match status" value="1"/>
</dbReference>
<feature type="transmembrane region" description="Helical" evidence="2">
    <location>
        <begin position="222"/>
        <end position="240"/>
    </location>
</feature>
<evidence type="ECO:0000259" key="3">
    <source>
        <dbReference type="PROSITE" id="PS50887"/>
    </source>
</evidence>
<dbReference type="NCBIfam" id="TIGR00254">
    <property type="entry name" value="GGDEF"/>
    <property type="match status" value="1"/>
</dbReference>
<evidence type="ECO:0000256" key="1">
    <source>
        <dbReference type="SAM" id="Coils"/>
    </source>
</evidence>
<feature type="transmembrane region" description="Helical" evidence="2">
    <location>
        <begin position="41"/>
        <end position="66"/>
    </location>
</feature>
<proteinExistence type="predicted"/>
<dbReference type="InterPro" id="IPR052163">
    <property type="entry name" value="DGC-Regulatory_Protein"/>
</dbReference>
<comment type="caution">
    <text evidence="4">The sequence shown here is derived from an EMBL/GenBank/DDBJ whole genome shotgun (WGS) entry which is preliminary data.</text>
</comment>
<keyword evidence="2" id="KW-1133">Transmembrane helix</keyword>
<feature type="transmembrane region" description="Helical" evidence="2">
    <location>
        <begin position="119"/>
        <end position="137"/>
    </location>
</feature>
<dbReference type="Gene3D" id="3.30.70.270">
    <property type="match status" value="1"/>
</dbReference>
<dbReference type="SMART" id="SM00267">
    <property type="entry name" value="GGDEF"/>
    <property type="match status" value="1"/>
</dbReference>
<keyword evidence="2" id="KW-0472">Membrane</keyword>
<reference evidence="4 5" key="1">
    <citation type="submission" date="2019-05" db="EMBL/GenBank/DDBJ databases">
        <title>Genomic analysis of Lentibacillus sp. NKC220-2.</title>
        <authorList>
            <person name="Oh Y.J."/>
        </authorList>
    </citation>
    <scope>NUCLEOTIDE SEQUENCE [LARGE SCALE GENOMIC DNA]</scope>
    <source>
        <strain evidence="4 5">NKC220-2</strain>
    </source>
</reference>